<dbReference type="Gene3D" id="3.40.190.170">
    <property type="entry name" value="Bacterial extracellular solute-binding protein, family 7"/>
    <property type="match status" value="1"/>
</dbReference>
<evidence type="ECO:0000256" key="2">
    <source>
        <dbReference type="SAM" id="SignalP"/>
    </source>
</evidence>
<evidence type="ECO:0000313" key="3">
    <source>
        <dbReference type="EMBL" id="GGY59315.1"/>
    </source>
</evidence>
<reference evidence="4" key="1">
    <citation type="journal article" date="2019" name="Int. J. Syst. Evol. Microbiol.">
        <title>The Global Catalogue of Microorganisms (GCM) 10K type strain sequencing project: providing services to taxonomists for standard genome sequencing and annotation.</title>
        <authorList>
            <consortium name="The Broad Institute Genomics Platform"/>
            <consortium name="The Broad Institute Genome Sequencing Center for Infectious Disease"/>
            <person name="Wu L."/>
            <person name="Ma J."/>
        </authorList>
    </citation>
    <scope>NUCLEOTIDE SEQUENCE [LARGE SCALE GENOMIC DNA]</scope>
    <source>
        <strain evidence="4">KCTC 22280</strain>
    </source>
</reference>
<dbReference type="PANTHER" id="PTHR33376:SF15">
    <property type="entry name" value="BLL6794 PROTEIN"/>
    <property type="match status" value="1"/>
</dbReference>
<accession>A0ABQ3AM26</accession>
<gene>
    <name evidence="3" type="ORF">GCM10007071_02040</name>
</gene>
<dbReference type="NCBIfam" id="NF037995">
    <property type="entry name" value="TRAP_S1"/>
    <property type="match status" value="1"/>
</dbReference>
<organism evidence="3 4">
    <name type="scientific">Marinobacter zhanjiangensis</name>
    <dbReference type="NCBI Taxonomy" id="578215"/>
    <lineage>
        <taxon>Bacteria</taxon>
        <taxon>Pseudomonadati</taxon>
        <taxon>Pseudomonadota</taxon>
        <taxon>Gammaproteobacteria</taxon>
        <taxon>Pseudomonadales</taxon>
        <taxon>Marinobacteraceae</taxon>
        <taxon>Marinobacter</taxon>
    </lineage>
</organism>
<keyword evidence="4" id="KW-1185">Reference proteome</keyword>
<dbReference type="Proteomes" id="UP000601597">
    <property type="component" value="Unassembled WGS sequence"/>
</dbReference>
<sequence>MTYLKTPLAGFVAGATLAGMLVAGNVDARELSFASGATPNSIGSKSIEVFTNALEERSDGDLTVKPYMQSLLSFMETPPGLRDGMADFGAVLTPYFQSQFPSTIMLTELTMLLELDDTSAREATYAFGGAISEYVFNNCPECLDEYTNNNQVFLGIGGSTPYTLICNKPVVTMEDIEGKRIRIGGPQWARWAEAMNASPVSMAVNEVYEGLGQGVLDCTAHNLPDLTNFNFIEVTSDITVGVPGGIFGGIATHMNANAWQSLSPENREAVLYGSAAIIAELGRLYVKEHEENRVLIEEKEDITVHEAGDELKAATRSFIENDIATIAARYQDKHGLERSDEMIAEFRERLNHWLELVQDVETGEELQQLYWDKVFSKVDVNQYGM</sequence>
<keyword evidence="1 2" id="KW-0732">Signal</keyword>
<comment type="caution">
    <text evidence="3">The sequence shown here is derived from an EMBL/GenBank/DDBJ whole genome shotgun (WGS) entry which is preliminary data.</text>
</comment>
<dbReference type="InterPro" id="IPR018389">
    <property type="entry name" value="DctP_fam"/>
</dbReference>
<feature type="chain" id="PRO_5046456738" evidence="2">
    <location>
        <begin position="29"/>
        <end position="385"/>
    </location>
</feature>
<dbReference type="InterPro" id="IPR038404">
    <property type="entry name" value="TRAP_DctP_sf"/>
</dbReference>
<evidence type="ECO:0000256" key="1">
    <source>
        <dbReference type="ARBA" id="ARBA00022729"/>
    </source>
</evidence>
<dbReference type="PANTHER" id="PTHR33376">
    <property type="match status" value="1"/>
</dbReference>
<evidence type="ECO:0000313" key="4">
    <source>
        <dbReference type="Proteomes" id="UP000601597"/>
    </source>
</evidence>
<name>A0ABQ3AM26_9GAMM</name>
<dbReference type="EMBL" id="BMXV01000001">
    <property type="protein sequence ID" value="GGY59315.1"/>
    <property type="molecule type" value="Genomic_DNA"/>
</dbReference>
<dbReference type="Pfam" id="PF03480">
    <property type="entry name" value="DctP"/>
    <property type="match status" value="1"/>
</dbReference>
<protein>
    <submittedName>
        <fullName evidence="3">C4-dicarboxylate ABC transporter</fullName>
    </submittedName>
</protein>
<proteinExistence type="predicted"/>
<feature type="signal peptide" evidence="2">
    <location>
        <begin position="1"/>
        <end position="28"/>
    </location>
</feature>
<dbReference type="RefSeq" id="WP_189571532.1">
    <property type="nucleotide sequence ID" value="NZ_BMXV01000001.1"/>
</dbReference>
<dbReference type="CDD" id="cd13666">
    <property type="entry name" value="PBP2_TRAP_DctP_like_1"/>
    <property type="match status" value="1"/>
</dbReference>